<organism evidence="2 3">
    <name type="scientific">Candidatus Williamhamiltonella defendens</name>
    <dbReference type="NCBI Taxonomy" id="138072"/>
    <lineage>
        <taxon>Bacteria</taxon>
        <taxon>Pseudomonadati</taxon>
        <taxon>Pseudomonadota</taxon>
        <taxon>Gammaproteobacteria</taxon>
        <taxon>Enterobacterales</taxon>
        <taxon>Enterobacteriaceae</taxon>
        <taxon>aphid secondary symbionts</taxon>
        <taxon>Candidatus Williamhamiltonella</taxon>
    </lineage>
</organism>
<reference evidence="3" key="1">
    <citation type="submission" date="2016-10" db="EMBL/GenBank/DDBJ databases">
        <authorList>
            <person name="Chevignon G."/>
        </authorList>
    </citation>
    <scope>NUCLEOTIDE SEQUENCE [LARGE SCALE GENOMIC DNA]</scope>
    <source>
        <strain evidence="3">ZA17</strain>
    </source>
</reference>
<name>A0A2D3TDP4_9ENTR</name>
<dbReference type="AlphaFoldDB" id="A0A2D3TDP4"/>
<sequence>MELIAEDSNIAPNITLSRFADDFLKMPKEQQEMFNKSRRALSYSKLLDAAESLKEFFQNDSLRQIERESESHVIGN</sequence>
<evidence type="ECO:0000313" key="2">
    <source>
        <dbReference type="EMBL" id="ATW33940.1"/>
    </source>
</evidence>
<evidence type="ECO:0000313" key="3">
    <source>
        <dbReference type="Proteomes" id="UP000229055"/>
    </source>
</evidence>
<proteinExistence type="predicted"/>
<evidence type="ECO:0000259" key="1">
    <source>
        <dbReference type="Pfam" id="PF22102"/>
    </source>
</evidence>
<dbReference type="Proteomes" id="UP000229055">
    <property type="component" value="Chromosome"/>
</dbReference>
<accession>A0A2D3TDP4</accession>
<dbReference type="Pfam" id="PF22102">
    <property type="entry name" value="ElaD-SseL-like_C"/>
    <property type="match status" value="1"/>
</dbReference>
<dbReference type="InterPro" id="IPR054328">
    <property type="entry name" value="SseL-like_C"/>
</dbReference>
<dbReference type="EMBL" id="CP017613">
    <property type="protein sequence ID" value="ATW33940.1"/>
    <property type="molecule type" value="Genomic_DNA"/>
</dbReference>
<gene>
    <name evidence="2" type="ORF">BJP43_06325</name>
</gene>
<reference evidence="3" key="2">
    <citation type="submission" date="2017-11" db="EMBL/GenBank/DDBJ databases">
        <title>PacBio sequencing of new strain of the secondary endosymbiont Candidatus Hamiltonella defensa.</title>
        <authorList>
            <person name="Strand M.R."/>
            <person name="Oliver K."/>
        </authorList>
    </citation>
    <scope>NUCLEOTIDE SEQUENCE [LARGE SCALE GENOMIC DNA]</scope>
    <source>
        <strain evidence="3">ZA17</strain>
    </source>
</reference>
<feature type="domain" description="SseL-like C-terminal" evidence="1">
    <location>
        <begin position="1"/>
        <end position="40"/>
    </location>
</feature>
<protein>
    <recommendedName>
        <fullName evidence="1">SseL-like C-terminal domain-containing protein</fullName>
    </recommendedName>
</protein>